<comment type="caution">
    <text evidence="3">The sequence shown here is derived from an EMBL/GenBank/DDBJ whole genome shotgun (WGS) entry which is preliminary data.</text>
</comment>
<dbReference type="Pfam" id="PF04203">
    <property type="entry name" value="Sortase"/>
    <property type="match status" value="1"/>
</dbReference>
<evidence type="ECO:0000256" key="2">
    <source>
        <dbReference type="SAM" id="MobiDB-lite"/>
    </source>
</evidence>
<accession>A0ABP5GHC2</accession>
<dbReference type="SUPFAM" id="SSF63817">
    <property type="entry name" value="Sortase"/>
    <property type="match status" value="1"/>
</dbReference>
<dbReference type="NCBIfam" id="NF033748">
    <property type="entry name" value="class_F_sortase"/>
    <property type="match status" value="1"/>
</dbReference>
<keyword evidence="1" id="KW-0378">Hydrolase</keyword>
<protein>
    <recommendedName>
        <fullName evidence="5">Class F sortase</fullName>
    </recommendedName>
</protein>
<sequence>MHLTSRPPPDRDSWGPRLAAAALGCALVLGLQLIHHATAPGGPPQPAGHGTTTTTPQPAHPQPAATPTRVTIPAIGVDAPLTPVGLDPDGWLQAPPPEAGHLAGWYADAPAPGTRGTAVLTGHVDTAAGPAVFYALGTLTPGDTIGVHRDDGTTLDFTVHEVAVHDKDRLPERVYADTGNPELRVLTCGGTYHPDTGYTGNVVVYATLTGTR</sequence>
<feature type="compositionally biased region" description="Low complexity" evidence="2">
    <location>
        <begin position="47"/>
        <end position="66"/>
    </location>
</feature>
<dbReference type="Proteomes" id="UP001403094">
    <property type="component" value="Unassembled WGS sequence"/>
</dbReference>
<proteinExistence type="predicted"/>
<organism evidence="3 4">
    <name type="scientific">Streptomyces cheonanensis</name>
    <dbReference type="NCBI Taxonomy" id="312720"/>
    <lineage>
        <taxon>Bacteria</taxon>
        <taxon>Bacillati</taxon>
        <taxon>Actinomycetota</taxon>
        <taxon>Actinomycetes</taxon>
        <taxon>Kitasatosporales</taxon>
        <taxon>Streptomycetaceae</taxon>
        <taxon>Streptomyces</taxon>
    </lineage>
</organism>
<dbReference type="CDD" id="cd05829">
    <property type="entry name" value="Sortase_F"/>
    <property type="match status" value="1"/>
</dbReference>
<dbReference type="RefSeq" id="WP_346069664.1">
    <property type="nucleotide sequence ID" value="NZ_BAAANQ010000002.1"/>
</dbReference>
<gene>
    <name evidence="3" type="ORF">GCM10009757_10330</name>
</gene>
<dbReference type="EMBL" id="BAAANQ010000002">
    <property type="protein sequence ID" value="GAA2044635.1"/>
    <property type="molecule type" value="Genomic_DNA"/>
</dbReference>
<dbReference type="InterPro" id="IPR023365">
    <property type="entry name" value="Sortase_dom-sf"/>
</dbReference>
<dbReference type="Gene3D" id="2.40.260.10">
    <property type="entry name" value="Sortase"/>
    <property type="match status" value="1"/>
</dbReference>
<name>A0ABP5GHC2_9ACTN</name>
<feature type="region of interest" description="Disordered" evidence="2">
    <location>
        <begin position="38"/>
        <end position="66"/>
    </location>
</feature>
<evidence type="ECO:0008006" key="5">
    <source>
        <dbReference type="Google" id="ProtNLM"/>
    </source>
</evidence>
<evidence type="ECO:0000313" key="4">
    <source>
        <dbReference type="Proteomes" id="UP001403094"/>
    </source>
</evidence>
<keyword evidence="4" id="KW-1185">Reference proteome</keyword>
<dbReference type="InterPro" id="IPR005754">
    <property type="entry name" value="Sortase"/>
</dbReference>
<reference evidence="4" key="1">
    <citation type="journal article" date="2019" name="Int. J. Syst. Evol. Microbiol.">
        <title>The Global Catalogue of Microorganisms (GCM) 10K type strain sequencing project: providing services to taxonomists for standard genome sequencing and annotation.</title>
        <authorList>
            <consortium name="The Broad Institute Genomics Platform"/>
            <consortium name="The Broad Institute Genome Sequencing Center for Infectious Disease"/>
            <person name="Wu L."/>
            <person name="Ma J."/>
        </authorList>
    </citation>
    <scope>NUCLEOTIDE SEQUENCE [LARGE SCALE GENOMIC DNA]</scope>
    <source>
        <strain evidence="4">JCM 14549</strain>
    </source>
</reference>
<dbReference type="InterPro" id="IPR042001">
    <property type="entry name" value="Sortase_F"/>
</dbReference>
<evidence type="ECO:0000256" key="1">
    <source>
        <dbReference type="ARBA" id="ARBA00022801"/>
    </source>
</evidence>
<evidence type="ECO:0000313" key="3">
    <source>
        <dbReference type="EMBL" id="GAA2044635.1"/>
    </source>
</evidence>